<dbReference type="Proteomes" id="UP000199502">
    <property type="component" value="Unassembled WGS sequence"/>
</dbReference>
<feature type="transmembrane region" description="Helical" evidence="6">
    <location>
        <begin position="99"/>
        <end position="123"/>
    </location>
</feature>
<feature type="domain" description="GtrA/DPMS transmembrane" evidence="7">
    <location>
        <begin position="9"/>
        <end position="124"/>
    </location>
</feature>
<dbReference type="InterPro" id="IPR051401">
    <property type="entry name" value="GtrA_CellWall_Glycosyl"/>
</dbReference>
<keyword evidence="3 6" id="KW-0812">Transmembrane</keyword>
<dbReference type="Pfam" id="PF04138">
    <property type="entry name" value="GtrA_DPMS_TM"/>
    <property type="match status" value="1"/>
</dbReference>
<keyword evidence="4 6" id="KW-1133">Transmembrane helix</keyword>
<evidence type="ECO:0000313" key="8">
    <source>
        <dbReference type="EMBL" id="SCY40668.1"/>
    </source>
</evidence>
<dbReference type="PANTHER" id="PTHR38459:SF6">
    <property type="entry name" value="ARABINOGALACTAN BIOSYNTHESIS RECRUITING PROTEIN RV3789"/>
    <property type="match status" value="1"/>
</dbReference>
<evidence type="ECO:0000313" key="9">
    <source>
        <dbReference type="Proteomes" id="UP000199502"/>
    </source>
</evidence>
<dbReference type="InterPro" id="IPR007267">
    <property type="entry name" value="GtrA_DPMS_TM"/>
</dbReference>
<keyword evidence="5 6" id="KW-0472">Membrane</keyword>
<feature type="transmembrane region" description="Helical" evidence="6">
    <location>
        <begin position="72"/>
        <end position="93"/>
    </location>
</feature>
<evidence type="ECO:0000256" key="3">
    <source>
        <dbReference type="ARBA" id="ARBA00022692"/>
    </source>
</evidence>
<evidence type="ECO:0000256" key="1">
    <source>
        <dbReference type="ARBA" id="ARBA00004141"/>
    </source>
</evidence>
<reference evidence="8 9" key="1">
    <citation type="submission" date="2016-10" db="EMBL/GenBank/DDBJ databases">
        <authorList>
            <person name="de Groot N.N."/>
        </authorList>
    </citation>
    <scope>NUCLEOTIDE SEQUENCE [LARGE SCALE GENOMIC DNA]</scope>
    <source>
        <strain evidence="8 9">CGMCC 1.8925</strain>
    </source>
</reference>
<evidence type="ECO:0000256" key="4">
    <source>
        <dbReference type="ARBA" id="ARBA00022989"/>
    </source>
</evidence>
<comment type="similarity">
    <text evidence="2">Belongs to the GtrA family.</text>
</comment>
<accession>A0A1G5FQ17</accession>
<comment type="subcellular location">
    <subcellularLocation>
        <location evidence="1">Membrane</location>
        <topology evidence="1">Multi-pass membrane protein</topology>
    </subcellularLocation>
</comment>
<name>A0A1G5FQ17_9RHOB</name>
<sequence length="127" mass="13470">MPLRRELLRFGAVGLAATMVHFALLTLLVEAGGLPPTAANGAAFLGALSVTYLGQSLWVFPARSRHGPRQMLRFAASLALGFGANVAVMAVSLDLLGLGYRAGFVLAVLLVPALSFVVNRFWVFDGR</sequence>
<dbReference type="STRING" id="336292.SAMN05660710_01486"/>
<dbReference type="GO" id="GO:0005886">
    <property type="term" value="C:plasma membrane"/>
    <property type="evidence" value="ECO:0007669"/>
    <property type="project" value="TreeGrafter"/>
</dbReference>
<evidence type="ECO:0000256" key="2">
    <source>
        <dbReference type="ARBA" id="ARBA00009399"/>
    </source>
</evidence>
<proteinExistence type="inferred from homology"/>
<dbReference type="PANTHER" id="PTHR38459">
    <property type="entry name" value="PROPHAGE BACTOPRENOL-LINKED GLUCOSE TRANSLOCASE HOMOLOG"/>
    <property type="match status" value="1"/>
</dbReference>
<dbReference type="EMBL" id="FMVT01000004">
    <property type="protein sequence ID" value="SCY40668.1"/>
    <property type="molecule type" value="Genomic_DNA"/>
</dbReference>
<gene>
    <name evidence="8" type="ORF">SAMN05660710_01486</name>
</gene>
<organism evidence="8 9">
    <name type="scientific">Paracoccus tibetensis</name>
    <dbReference type="NCBI Taxonomy" id="336292"/>
    <lineage>
        <taxon>Bacteria</taxon>
        <taxon>Pseudomonadati</taxon>
        <taxon>Pseudomonadota</taxon>
        <taxon>Alphaproteobacteria</taxon>
        <taxon>Rhodobacterales</taxon>
        <taxon>Paracoccaceae</taxon>
        <taxon>Paracoccus</taxon>
    </lineage>
</organism>
<dbReference type="AlphaFoldDB" id="A0A1G5FQ17"/>
<feature type="transmembrane region" description="Helical" evidence="6">
    <location>
        <begin position="41"/>
        <end position="60"/>
    </location>
</feature>
<dbReference type="GO" id="GO:0000271">
    <property type="term" value="P:polysaccharide biosynthetic process"/>
    <property type="evidence" value="ECO:0007669"/>
    <property type="project" value="InterPro"/>
</dbReference>
<evidence type="ECO:0000256" key="5">
    <source>
        <dbReference type="ARBA" id="ARBA00023136"/>
    </source>
</evidence>
<evidence type="ECO:0000256" key="6">
    <source>
        <dbReference type="SAM" id="Phobius"/>
    </source>
</evidence>
<evidence type="ECO:0000259" key="7">
    <source>
        <dbReference type="Pfam" id="PF04138"/>
    </source>
</evidence>
<protein>
    <submittedName>
        <fullName evidence="8">Putative flippase GtrA (Transmembrane translocase of bactoprenol-linked glucose)</fullName>
    </submittedName>
</protein>
<keyword evidence="9" id="KW-1185">Reference proteome</keyword>
<feature type="transmembrane region" description="Helical" evidence="6">
    <location>
        <begin position="7"/>
        <end position="29"/>
    </location>
</feature>
<dbReference type="RefSeq" id="WP_175453271.1">
    <property type="nucleotide sequence ID" value="NZ_FMVT01000004.1"/>
</dbReference>